<dbReference type="InterPro" id="IPR041854">
    <property type="entry name" value="BFD-like_2Fe2S-bd_dom_sf"/>
</dbReference>
<dbReference type="NCBIfam" id="NF047645">
    <property type="entry name" value="CopZ_Nterm_CC"/>
    <property type="match status" value="1"/>
</dbReference>
<dbReference type="Gene3D" id="1.10.10.1100">
    <property type="entry name" value="BFD-like [2Fe-2S]-binding domain"/>
    <property type="match status" value="1"/>
</dbReference>
<dbReference type="CDD" id="cd10141">
    <property type="entry name" value="CopZ-like_Fer2_BFD-like"/>
    <property type="match status" value="1"/>
</dbReference>
<dbReference type="Proteomes" id="UP001139263">
    <property type="component" value="Unassembled WGS sequence"/>
</dbReference>
<dbReference type="Gene3D" id="2.20.25.270">
    <property type="match status" value="1"/>
</dbReference>
<sequence length="176" mass="19158">MSDCCSSTDTNGALASDASCSIEVNDVVTKEDVDPVVCPSCEQSGTSIGLITVKSMLQPNALAELDPKQEFRFCASPSCEIVYFGTKGQHFRLKNLRRAVFQKSQDEQVEVCYCFGWNRIRIKTELEEDGQSTAVSSISAHIKAGRCACEINNPQGSCCLGNVAKVVKEVRESLYG</sequence>
<reference evidence="2" key="1">
    <citation type="submission" date="2022-03" db="EMBL/GenBank/DDBJ databases">
        <title>Draft Genome Sequence of Firmicute Strain S0AB, a Heterotrophic Iron/Sulfur-Oxidizing Extreme Acidophile.</title>
        <authorList>
            <person name="Vergara E."/>
            <person name="Pakostova E."/>
            <person name="Johnson D.B."/>
            <person name="Holmes D.S."/>
        </authorList>
    </citation>
    <scope>NUCLEOTIDE SEQUENCE</scope>
    <source>
        <strain evidence="2">S0AB</strain>
    </source>
</reference>
<feature type="domain" description="CopZ zinc binding" evidence="1">
    <location>
        <begin position="37"/>
        <end position="96"/>
    </location>
</feature>
<evidence type="ECO:0000259" key="1">
    <source>
        <dbReference type="Pfam" id="PF18423"/>
    </source>
</evidence>
<dbReference type="RefSeq" id="WP_241711962.1">
    <property type="nucleotide sequence ID" value="NZ_JALBUF010000001.1"/>
</dbReference>
<keyword evidence="3" id="KW-1185">Reference proteome</keyword>
<dbReference type="Pfam" id="PF18423">
    <property type="entry name" value="zf_CopZ"/>
    <property type="match status" value="1"/>
</dbReference>
<evidence type="ECO:0000313" key="2">
    <source>
        <dbReference type="EMBL" id="MCI0182361.1"/>
    </source>
</evidence>
<proteinExistence type="predicted"/>
<evidence type="ECO:0000313" key="3">
    <source>
        <dbReference type="Proteomes" id="UP001139263"/>
    </source>
</evidence>
<dbReference type="EMBL" id="JALBUF010000001">
    <property type="protein sequence ID" value="MCI0182361.1"/>
    <property type="molecule type" value="Genomic_DNA"/>
</dbReference>
<name>A0A9X1V6E7_9BACL</name>
<dbReference type="InterPro" id="IPR040890">
    <property type="entry name" value="Znf_CopZ"/>
</dbReference>
<organism evidence="2 3">
    <name type="scientific">Sulfoacidibacillus ferrooxidans</name>
    <dbReference type="NCBI Taxonomy" id="2005001"/>
    <lineage>
        <taxon>Bacteria</taxon>
        <taxon>Bacillati</taxon>
        <taxon>Bacillota</taxon>
        <taxon>Bacilli</taxon>
        <taxon>Bacillales</taxon>
        <taxon>Alicyclobacillaceae</taxon>
        <taxon>Sulfoacidibacillus</taxon>
    </lineage>
</organism>
<protein>
    <recommendedName>
        <fullName evidence="1">CopZ zinc binding domain-containing protein</fullName>
    </recommendedName>
</protein>
<dbReference type="AlphaFoldDB" id="A0A9X1V6E7"/>
<accession>A0A9X1V6E7</accession>
<gene>
    <name evidence="2" type="ORF">MM817_00620</name>
</gene>
<comment type="caution">
    <text evidence="2">The sequence shown here is derived from an EMBL/GenBank/DDBJ whole genome shotgun (WGS) entry which is preliminary data.</text>
</comment>